<protein>
    <submittedName>
        <fullName evidence="1">Uncharacterized protein</fullName>
    </submittedName>
</protein>
<evidence type="ECO:0000313" key="1">
    <source>
        <dbReference type="EMBL" id="GER82090.1"/>
    </source>
</evidence>
<dbReference type="CDD" id="cd09766">
    <property type="entry name" value="Csx15_I-U"/>
    <property type="match status" value="1"/>
</dbReference>
<dbReference type="EMBL" id="BKZV01000001">
    <property type="protein sequence ID" value="GER82090.1"/>
    <property type="molecule type" value="Genomic_DNA"/>
</dbReference>
<dbReference type="AlphaFoldDB" id="A0A5J4K612"/>
<name>A0A5J4K612_9CHLR</name>
<proteinExistence type="predicted"/>
<reference evidence="1 2" key="1">
    <citation type="journal article" date="2019" name="Int. J. Syst. Evol. Microbiol.">
        <title>Thermogemmatispora aurantia sp. nov. and Thermogemmatispora argillosa sp. nov., within the class Ktedonobacteria, and emended description of the genus Thermogemmatispora.</title>
        <authorList>
            <person name="Zheng Y."/>
            <person name="Wang C.M."/>
            <person name="Sakai Y."/>
            <person name="Abe K."/>
            <person name="Yokota A."/>
            <person name="Yabe S."/>
        </authorList>
    </citation>
    <scope>NUCLEOTIDE SEQUENCE [LARGE SCALE GENOMIC DNA]</scope>
    <source>
        <strain evidence="1 2">A1-2</strain>
    </source>
</reference>
<sequence length="133" mass="15291">MIILNFAHPLTEEQLRQIDERLIVRIEEVRSIPVRIDETKELAPQVVAIANRANLTAEEWQTLPILINPPGYSPVATALLAELHGRMGHFPSVIRLRPRHHGATDYEVAEIVNLQELRDQARMRRLANQHTDR</sequence>
<dbReference type="RefSeq" id="WP_151727033.1">
    <property type="nucleotide sequence ID" value="NZ_BKZV01000001.1"/>
</dbReference>
<dbReference type="NCBIfam" id="NF040560">
    <property type="entry name" value="CAS_Csx15"/>
    <property type="match status" value="1"/>
</dbReference>
<evidence type="ECO:0000313" key="2">
    <source>
        <dbReference type="Proteomes" id="UP000334820"/>
    </source>
</evidence>
<accession>A0A5J4K612</accession>
<organism evidence="1 2">
    <name type="scientific">Thermogemmatispora aurantia</name>
    <dbReference type="NCBI Taxonomy" id="2045279"/>
    <lineage>
        <taxon>Bacteria</taxon>
        <taxon>Bacillati</taxon>
        <taxon>Chloroflexota</taxon>
        <taxon>Ktedonobacteria</taxon>
        <taxon>Thermogemmatisporales</taxon>
        <taxon>Thermogemmatisporaceae</taxon>
        <taxon>Thermogemmatispora</taxon>
    </lineage>
</organism>
<gene>
    <name evidence="1" type="ORF">KTAU_07280</name>
</gene>
<keyword evidence="2" id="KW-1185">Reference proteome</keyword>
<comment type="caution">
    <text evidence="1">The sequence shown here is derived from an EMBL/GenBank/DDBJ whole genome shotgun (WGS) entry which is preliminary data.</text>
</comment>
<dbReference type="Proteomes" id="UP000334820">
    <property type="component" value="Unassembled WGS sequence"/>
</dbReference>